<dbReference type="RefSeq" id="WP_105335432.1">
    <property type="nucleotide sequence ID" value="NZ_PUHZ01000011.1"/>
</dbReference>
<feature type="compositionally biased region" description="Acidic residues" evidence="1">
    <location>
        <begin position="304"/>
        <end position="314"/>
    </location>
</feature>
<keyword evidence="2" id="KW-0472">Membrane</keyword>
<feature type="transmembrane region" description="Helical" evidence="2">
    <location>
        <begin position="48"/>
        <end position="70"/>
    </location>
</feature>
<feature type="compositionally biased region" description="Low complexity" evidence="1">
    <location>
        <begin position="276"/>
        <end position="293"/>
    </location>
</feature>
<keyword evidence="2" id="KW-1133">Transmembrane helix</keyword>
<feature type="transmembrane region" description="Helical" evidence="2">
    <location>
        <begin position="16"/>
        <end position="36"/>
    </location>
</feature>
<comment type="caution">
    <text evidence="3">The sequence shown here is derived from an EMBL/GenBank/DDBJ whole genome shotgun (WGS) entry which is preliminary data.</text>
</comment>
<organism evidence="3 4">
    <name type="scientific">Blastopirellula marina</name>
    <dbReference type="NCBI Taxonomy" id="124"/>
    <lineage>
        <taxon>Bacteria</taxon>
        <taxon>Pseudomonadati</taxon>
        <taxon>Planctomycetota</taxon>
        <taxon>Planctomycetia</taxon>
        <taxon>Pirellulales</taxon>
        <taxon>Pirellulaceae</taxon>
        <taxon>Blastopirellula</taxon>
    </lineage>
</organism>
<protein>
    <submittedName>
        <fullName evidence="3">Uncharacterized protein</fullName>
    </submittedName>
</protein>
<evidence type="ECO:0000313" key="3">
    <source>
        <dbReference type="EMBL" id="PQO46054.1"/>
    </source>
</evidence>
<keyword evidence="2" id="KW-0812">Transmembrane</keyword>
<sequence>MQYNLSQLLPKSPTRIFSVLGALAVVGGAYVLRLTVHDPYVVWWTRDWILLFHFLLALTLIDLVQAWWYVERWNWQGKDQEISLEEFQSDSPDSSRNNWRTEAAKRCVRLSCEDFTSLELKFYDFAVDKMYAELSGLLAIRFRNYLLTSYVISFATLLVFFWKSRSLQLASFDSFDKSYAVLGLGYASAVYFSSLFLWHHAHKILSSWKLAALHFIGRNWAQIPAPISSSAKPVPIDPPVNQPQKPLPKRQVDDDPLAAFLQDDPDQDEAEEYEMSDSGTRSQSSSSSSHSSSFPLDKPMDSPVDVDDDDDLPL</sequence>
<dbReference type="Proteomes" id="UP000237819">
    <property type="component" value="Unassembled WGS sequence"/>
</dbReference>
<dbReference type="EMBL" id="PUHZ01000011">
    <property type="protein sequence ID" value="PQO46054.1"/>
    <property type="molecule type" value="Genomic_DNA"/>
</dbReference>
<evidence type="ECO:0000313" key="4">
    <source>
        <dbReference type="Proteomes" id="UP000237819"/>
    </source>
</evidence>
<dbReference type="AlphaFoldDB" id="A0A2S8GPW8"/>
<proteinExistence type="predicted"/>
<feature type="transmembrane region" description="Helical" evidence="2">
    <location>
        <begin position="145"/>
        <end position="162"/>
    </location>
</feature>
<evidence type="ECO:0000256" key="2">
    <source>
        <dbReference type="SAM" id="Phobius"/>
    </source>
</evidence>
<name>A0A2S8GPW8_9BACT</name>
<feature type="region of interest" description="Disordered" evidence="1">
    <location>
        <begin position="231"/>
        <end position="314"/>
    </location>
</feature>
<feature type="transmembrane region" description="Helical" evidence="2">
    <location>
        <begin position="178"/>
        <end position="198"/>
    </location>
</feature>
<feature type="compositionally biased region" description="Acidic residues" evidence="1">
    <location>
        <begin position="263"/>
        <end position="275"/>
    </location>
</feature>
<accession>A0A2S8GPW8</accession>
<evidence type="ECO:0000256" key="1">
    <source>
        <dbReference type="SAM" id="MobiDB-lite"/>
    </source>
</evidence>
<reference evidence="3 4" key="1">
    <citation type="submission" date="2018-02" db="EMBL/GenBank/DDBJ databases">
        <title>Comparative genomes isolates from brazilian mangrove.</title>
        <authorList>
            <person name="Araujo J.E."/>
            <person name="Taketani R.G."/>
            <person name="Silva M.C.P."/>
            <person name="Loureco M.V."/>
            <person name="Andreote F.D."/>
        </authorList>
    </citation>
    <scope>NUCLEOTIDE SEQUENCE [LARGE SCALE GENOMIC DNA]</scope>
    <source>
        <strain evidence="3 4">Nap-Phe MGV</strain>
    </source>
</reference>
<gene>
    <name evidence="3" type="ORF">C5Y93_10775</name>
</gene>